<protein>
    <submittedName>
        <fullName evidence="2">TIGR03086 family metal-binding protein</fullName>
    </submittedName>
</protein>
<dbReference type="EMBL" id="JAKFHA010000004">
    <property type="protein sequence ID" value="MCF2527750.1"/>
    <property type="molecule type" value="Genomic_DNA"/>
</dbReference>
<evidence type="ECO:0000259" key="1">
    <source>
        <dbReference type="Pfam" id="PF11716"/>
    </source>
</evidence>
<keyword evidence="3" id="KW-1185">Reference proteome</keyword>
<organism evidence="2 3">
    <name type="scientific">Yinghuangia soli</name>
    <dbReference type="NCBI Taxonomy" id="2908204"/>
    <lineage>
        <taxon>Bacteria</taxon>
        <taxon>Bacillati</taxon>
        <taxon>Actinomycetota</taxon>
        <taxon>Actinomycetes</taxon>
        <taxon>Kitasatosporales</taxon>
        <taxon>Streptomycetaceae</taxon>
        <taxon>Yinghuangia</taxon>
    </lineage>
</organism>
<name>A0AA41PYK6_9ACTN</name>
<dbReference type="InterPro" id="IPR034660">
    <property type="entry name" value="DinB/YfiT-like"/>
</dbReference>
<dbReference type="AlphaFoldDB" id="A0AA41PYK6"/>
<dbReference type="SUPFAM" id="SSF109854">
    <property type="entry name" value="DinB/YfiT-like putative metalloenzymes"/>
    <property type="match status" value="1"/>
</dbReference>
<dbReference type="NCBIfam" id="TIGR03086">
    <property type="entry name" value="TIGR03086 family metal-binding protein"/>
    <property type="match status" value="1"/>
</dbReference>
<dbReference type="GO" id="GO:0046872">
    <property type="term" value="F:metal ion binding"/>
    <property type="evidence" value="ECO:0007669"/>
    <property type="project" value="InterPro"/>
</dbReference>
<gene>
    <name evidence="2" type="ORF">LZ495_11045</name>
</gene>
<accession>A0AA41PYK6</accession>
<dbReference type="RefSeq" id="WP_235051899.1">
    <property type="nucleotide sequence ID" value="NZ_JAKFHA010000004.1"/>
</dbReference>
<comment type="caution">
    <text evidence="2">The sequence shown here is derived from an EMBL/GenBank/DDBJ whole genome shotgun (WGS) entry which is preliminary data.</text>
</comment>
<sequence>MTKRISDLLDLAARRALPVVDGVPDDKFGAPTPCSEYTVADLANHLYQVVVNFQKLAKKEDVDWSAVPDFLHGDWRQAFAGETEALIAAWAAPDAEEGVSAGMGLPNRVVGQMVLLDLTFHPWDLAQATGQAFEPDPEVLPELADLVATMGPNARKMGVFGEPVAVPDDADAFVRILGATGRDPHWKPGA</sequence>
<proteinExistence type="predicted"/>
<dbReference type="InterPro" id="IPR024344">
    <property type="entry name" value="MDMPI_metal-binding"/>
</dbReference>
<dbReference type="InterPro" id="IPR017517">
    <property type="entry name" value="Maleyloyr_isom"/>
</dbReference>
<reference evidence="2" key="1">
    <citation type="submission" date="2022-01" db="EMBL/GenBank/DDBJ databases">
        <title>Genome-Based Taxonomic Classification of the Phylum Actinobacteria.</title>
        <authorList>
            <person name="Gao Y."/>
        </authorList>
    </citation>
    <scope>NUCLEOTIDE SEQUENCE</scope>
    <source>
        <strain evidence="2">KLBMP 8922</strain>
    </source>
</reference>
<dbReference type="Proteomes" id="UP001165378">
    <property type="component" value="Unassembled WGS sequence"/>
</dbReference>
<dbReference type="NCBIfam" id="TIGR03083">
    <property type="entry name" value="maleylpyruvate isomerase family mycothiol-dependent enzyme"/>
    <property type="match status" value="1"/>
</dbReference>
<evidence type="ECO:0000313" key="3">
    <source>
        <dbReference type="Proteomes" id="UP001165378"/>
    </source>
</evidence>
<feature type="domain" description="Mycothiol-dependent maleylpyruvate isomerase metal-binding" evidence="1">
    <location>
        <begin position="11"/>
        <end position="126"/>
    </location>
</feature>
<evidence type="ECO:0000313" key="2">
    <source>
        <dbReference type="EMBL" id="MCF2527750.1"/>
    </source>
</evidence>
<dbReference type="InterPro" id="IPR017520">
    <property type="entry name" value="CHP03086"/>
</dbReference>
<dbReference type="Pfam" id="PF11716">
    <property type="entry name" value="MDMPI_N"/>
    <property type="match status" value="1"/>
</dbReference>
<dbReference type="Gene3D" id="1.20.120.450">
    <property type="entry name" value="dinb family like domain"/>
    <property type="match status" value="1"/>
</dbReference>